<dbReference type="InterPro" id="IPR007227">
    <property type="entry name" value="Cell_shape_determining_MreD"/>
</dbReference>
<keyword evidence="4 9" id="KW-0812">Transmembrane</keyword>
<comment type="function">
    <text evidence="8">Involved in formation of the rod shape of the cell. May also contribute to regulation of formation of penicillin-binding proteins.</text>
</comment>
<evidence type="ECO:0000256" key="5">
    <source>
        <dbReference type="ARBA" id="ARBA00022960"/>
    </source>
</evidence>
<protein>
    <recommendedName>
        <fullName evidence="8">Rod shape-determining protein MreD</fullName>
    </recommendedName>
</protein>
<evidence type="ECO:0000256" key="8">
    <source>
        <dbReference type="PIRNR" id="PIRNR018472"/>
    </source>
</evidence>
<keyword evidence="3 8" id="KW-1003">Cell membrane</keyword>
<evidence type="ECO:0000256" key="9">
    <source>
        <dbReference type="SAM" id="Phobius"/>
    </source>
</evidence>
<comment type="caution">
    <text evidence="10">The sequence shown here is derived from an EMBL/GenBank/DDBJ whole genome shotgun (WGS) entry which is preliminary data.</text>
</comment>
<feature type="transmembrane region" description="Helical" evidence="9">
    <location>
        <begin position="59"/>
        <end position="83"/>
    </location>
</feature>
<reference evidence="10 11" key="1">
    <citation type="journal article" date="2011" name="Front. Microbiol.">
        <title>Genomic signatures of strain selection and enhancement in Bacillus atrophaeus var. globigii, a historical biowarfare simulant.</title>
        <authorList>
            <person name="Gibbons H.S."/>
            <person name="Broomall S.M."/>
            <person name="McNew L.A."/>
            <person name="Daligault H."/>
            <person name="Chapman C."/>
            <person name="Bruce D."/>
            <person name="Karavis M."/>
            <person name="Krepps M."/>
            <person name="McGregor P.A."/>
            <person name="Hong C."/>
            <person name="Park K.H."/>
            <person name="Akmal A."/>
            <person name="Feldman A."/>
            <person name="Lin J.S."/>
            <person name="Chang W.E."/>
            <person name="Higgs B.W."/>
            <person name="Demirev P."/>
            <person name="Lindquist J."/>
            <person name="Liem A."/>
            <person name="Fochler E."/>
            <person name="Read T.D."/>
            <person name="Tapia R."/>
            <person name="Johnson S."/>
            <person name="Bishop-Lilly K.A."/>
            <person name="Detter C."/>
            <person name="Han C."/>
            <person name="Sozhamannan S."/>
            <person name="Rosenzweig C.N."/>
            <person name="Skowronski E.W."/>
        </authorList>
    </citation>
    <scope>NUCLEOTIDE SEQUENCE [LARGE SCALE GENOMIC DNA]</scope>
    <source>
        <strain evidence="10 11">MLST1</strain>
    </source>
</reference>
<keyword evidence="6 9" id="KW-1133">Transmembrane helix</keyword>
<feature type="transmembrane region" description="Helical" evidence="9">
    <location>
        <begin position="104"/>
        <end position="124"/>
    </location>
</feature>
<feature type="transmembrane region" description="Helical" evidence="9">
    <location>
        <begin position="6"/>
        <end position="25"/>
    </location>
</feature>
<dbReference type="EMBL" id="PIPL01000001">
    <property type="protein sequence ID" value="RUO26669.1"/>
    <property type="molecule type" value="Genomic_DNA"/>
</dbReference>
<keyword evidence="11" id="KW-1185">Reference proteome</keyword>
<dbReference type="GO" id="GO:0005886">
    <property type="term" value="C:plasma membrane"/>
    <property type="evidence" value="ECO:0007669"/>
    <property type="project" value="UniProtKB-SubCell"/>
</dbReference>
<dbReference type="PANTHER" id="PTHR37484:SF1">
    <property type="entry name" value="ROD SHAPE-DETERMINING PROTEIN MRED"/>
    <property type="match status" value="1"/>
</dbReference>
<evidence type="ECO:0000256" key="3">
    <source>
        <dbReference type="ARBA" id="ARBA00022475"/>
    </source>
</evidence>
<keyword evidence="5 8" id="KW-0133">Cell shape</keyword>
<evidence type="ECO:0000256" key="6">
    <source>
        <dbReference type="ARBA" id="ARBA00022989"/>
    </source>
</evidence>
<dbReference type="OrthoDB" id="6647425at2"/>
<dbReference type="InterPro" id="IPR026034">
    <property type="entry name" value="MreD_proteobac"/>
</dbReference>
<organism evidence="10 11">
    <name type="scientific">Aliidiomarina minuta</name>
    <dbReference type="NCBI Taxonomy" id="880057"/>
    <lineage>
        <taxon>Bacteria</taxon>
        <taxon>Pseudomonadati</taxon>
        <taxon>Pseudomonadota</taxon>
        <taxon>Gammaproteobacteria</taxon>
        <taxon>Alteromonadales</taxon>
        <taxon>Idiomarinaceae</taxon>
        <taxon>Aliidiomarina</taxon>
    </lineage>
</organism>
<evidence type="ECO:0000256" key="4">
    <source>
        <dbReference type="ARBA" id="ARBA00022692"/>
    </source>
</evidence>
<keyword evidence="7 8" id="KW-0472">Membrane</keyword>
<comment type="similarity">
    <text evidence="2 8">Belongs to the MreD family.</text>
</comment>
<dbReference type="NCBIfam" id="TIGR03426">
    <property type="entry name" value="shape_MreD"/>
    <property type="match status" value="1"/>
</dbReference>
<accession>A0A432W995</accession>
<evidence type="ECO:0000256" key="1">
    <source>
        <dbReference type="ARBA" id="ARBA00004651"/>
    </source>
</evidence>
<name>A0A432W995_9GAMM</name>
<proteinExistence type="inferred from homology"/>
<dbReference type="PIRSF" id="PIRSF018472">
    <property type="entry name" value="MreD_proteobac"/>
    <property type="match status" value="1"/>
</dbReference>
<evidence type="ECO:0000313" key="11">
    <source>
        <dbReference type="Proteomes" id="UP000288293"/>
    </source>
</evidence>
<dbReference type="RefSeq" id="WP_126803479.1">
    <property type="nucleotide sequence ID" value="NZ_PIPL01000001.1"/>
</dbReference>
<comment type="subcellular location">
    <subcellularLocation>
        <location evidence="8">Cell inner membrane</location>
    </subcellularLocation>
    <subcellularLocation>
        <location evidence="1">Cell membrane</location>
        <topology evidence="1">Multi-pass membrane protein</topology>
    </subcellularLocation>
</comment>
<keyword evidence="8" id="KW-0997">Cell inner membrane</keyword>
<dbReference type="PANTHER" id="PTHR37484">
    <property type="entry name" value="ROD SHAPE-DETERMINING PROTEIN MRED"/>
    <property type="match status" value="1"/>
</dbReference>
<dbReference type="Proteomes" id="UP000288293">
    <property type="component" value="Unassembled WGS sequence"/>
</dbReference>
<dbReference type="Pfam" id="PF04093">
    <property type="entry name" value="MreD"/>
    <property type="match status" value="1"/>
</dbReference>
<gene>
    <name evidence="10" type="primary">mreD</name>
    <name evidence="10" type="ORF">CWE09_08205</name>
</gene>
<evidence type="ECO:0000256" key="2">
    <source>
        <dbReference type="ARBA" id="ARBA00007776"/>
    </source>
</evidence>
<evidence type="ECO:0000256" key="7">
    <source>
        <dbReference type="ARBA" id="ARBA00023136"/>
    </source>
</evidence>
<evidence type="ECO:0000313" key="10">
    <source>
        <dbReference type="EMBL" id="RUO26669.1"/>
    </source>
</evidence>
<dbReference type="AlphaFoldDB" id="A0A432W995"/>
<sequence>MTSVFAQRVTIFMALLLGLVLSVIPMSSGLSAWRPEWALMILLYWVLALPHRLNIGSCFVVGIAMDILMGSTLGIHAAAYALVGYVVARHYQRVRNFSLSQQAFFILVLAVVERSVVYLIEYYLNNAALQLHYFLPAISTAIMWPWLFLLLRKYRRRFGVV</sequence>
<feature type="transmembrane region" description="Helical" evidence="9">
    <location>
        <begin position="37"/>
        <end position="53"/>
    </location>
</feature>
<feature type="transmembrane region" description="Helical" evidence="9">
    <location>
        <begin position="130"/>
        <end position="151"/>
    </location>
</feature>
<dbReference type="GO" id="GO:0008360">
    <property type="term" value="P:regulation of cell shape"/>
    <property type="evidence" value="ECO:0007669"/>
    <property type="project" value="UniProtKB-UniRule"/>
</dbReference>